<accession>A0A8J6XYV7</accession>
<evidence type="ECO:0000313" key="4">
    <source>
        <dbReference type="Proteomes" id="UP000629098"/>
    </source>
</evidence>
<gene>
    <name evidence="3" type="ORF">ICL16_27220</name>
</gene>
<dbReference type="Pfam" id="PF00498">
    <property type="entry name" value="FHA"/>
    <property type="match status" value="1"/>
</dbReference>
<feature type="domain" description="FHA" evidence="2">
    <location>
        <begin position="34"/>
        <end position="90"/>
    </location>
</feature>
<proteinExistence type="predicted"/>
<name>A0A8J6XYV7_9CYAN</name>
<keyword evidence="1" id="KW-0472">Membrane</keyword>
<keyword evidence="1" id="KW-1133">Transmembrane helix</keyword>
<feature type="transmembrane region" description="Helical" evidence="1">
    <location>
        <begin position="154"/>
        <end position="171"/>
    </location>
</feature>
<keyword evidence="1" id="KW-0812">Transmembrane</keyword>
<dbReference type="Gene3D" id="2.60.200.20">
    <property type="match status" value="1"/>
</dbReference>
<keyword evidence="4" id="KW-1185">Reference proteome</keyword>
<dbReference type="EMBL" id="JACXAE010000084">
    <property type="protein sequence ID" value="MBD2775648.1"/>
    <property type="molecule type" value="Genomic_DNA"/>
</dbReference>
<dbReference type="CDD" id="cd00060">
    <property type="entry name" value="FHA"/>
    <property type="match status" value="1"/>
</dbReference>
<dbReference type="InterPro" id="IPR008984">
    <property type="entry name" value="SMAD_FHA_dom_sf"/>
</dbReference>
<comment type="caution">
    <text evidence="3">The sequence shown here is derived from an EMBL/GenBank/DDBJ whole genome shotgun (WGS) entry which is preliminary data.</text>
</comment>
<feature type="transmembrane region" description="Helical" evidence="1">
    <location>
        <begin position="177"/>
        <end position="196"/>
    </location>
</feature>
<dbReference type="RefSeq" id="WP_190834362.1">
    <property type="nucleotide sequence ID" value="NZ_CAWPPI010000084.1"/>
</dbReference>
<evidence type="ECO:0000259" key="2">
    <source>
        <dbReference type="PROSITE" id="PS50006"/>
    </source>
</evidence>
<dbReference type="InterPro" id="IPR000253">
    <property type="entry name" value="FHA_dom"/>
</dbReference>
<sequence>MQNLGRLQTTGLSLELFHVQSNTYFELPPNLAIIRIGKPNDQIAPDIDVSLLPDSDFASRNHAEIQVEGSTYYLVDVGSSNGTYLNNTKLEPRDRYPLNLGDKIELGQGSKITFIFQYKQNQQSVISRTNPTVIQPQKADLIASNSGTQIDRSSKLLGLILMVTGIIILSANTQIGIFFRIPGILLCVAGVVVIAWRRAYRNLGLILIGLGIAVILFTGNVFASVSLLAILASSALFIAGYQLFSSGKILNYDVRSLKGFIKK</sequence>
<dbReference type="PANTHER" id="PTHR23308">
    <property type="entry name" value="NUCLEAR INHIBITOR OF PROTEIN PHOSPHATASE-1"/>
    <property type="match status" value="1"/>
</dbReference>
<evidence type="ECO:0000256" key="1">
    <source>
        <dbReference type="SAM" id="Phobius"/>
    </source>
</evidence>
<dbReference type="Proteomes" id="UP000629098">
    <property type="component" value="Unassembled WGS sequence"/>
</dbReference>
<organism evidence="3 4">
    <name type="scientific">Iningainema tapete BLCC-T55</name>
    <dbReference type="NCBI Taxonomy" id="2748662"/>
    <lineage>
        <taxon>Bacteria</taxon>
        <taxon>Bacillati</taxon>
        <taxon>Cyanobacteriota</taxon>
        <taxon>Cyanophyceae</taxon>
        <taxon>Nostocales</taxon>
        <taxon>Scytonemataceae</taxon>
        <taxon>Iningainema tapete</taxon>
    </lineage>
</organism>
<feature type="transmembrane region" description="Helical" evidence="1">
    <location>
        <begin position="203"/>
        <end position="219"/>
    </location>
</feature>
<reference evidence="3" key="1">
    <citation type="submission" date="2020-09" db="EMBL/GenBank/DDBJ databases">
        <title>Iningainema tapete sp. nov. (Scytonemataceae, Cyanobacteria) from greenhouses in central Florida (USA) produces two types of nodularin with biosynthetic potential for microcystin-LR and anabaenopeptins.</title>
        <authorList>
            <person name="Berthold D.E."/>
            <person name="Lefler F.W."/>
            <person name="Huang I.-S."/>
            <person name="Abdulla H."/>
            <person name="Zimba P.V."/>
            <person name="Laughinghouse H.D. IV."/>
        </authorList>
    </citation>
    <scope>NUCLEOTIDE SEQUENCE</scope>
    <source>
        <strain evidence="3">BLCCT55</strain>
    </source>
</reference>
<evidence type="ECO:0000313" key="3">
    <source>
        <dbReference type="EMBL" id="MBD2775648.1"/>
    </source>
</evidence>
<protein>
    <submittedName>
        <fullName evidence="3">FHA domain-containing protein</fullName>
    </submittedName>
</protein>
<dbReference type="PROSITE" id="PS50006">
    <property type="entry name" value="FHA_DOMAIN"/>
    <property type="match status" value="1"/>
</dbReference>
<dbReference type="SMART" id="SM00240">
    <property type="entry name" value="FHA"/>
    <property type="match status" value="1"/>
</dbReference>
<dbReference type="SUPFAM" id="SSF49879">
    <property type="entry name" value="SMAD/FHA domain"/>
    <property type="match status" value="1"/>
</dbReference>
<feature type="transmembrane region" description="Helical" evidence="1">
    <location>
        <begin position="225"/>
        <end position="244"/>
    </location>
</feature>
<dbReference type="AlphaFoldDB" id="A0A8J6XYV7"/>
<dbReference type="InterPro" id="IPR050923">
    <property type="entry name" value="Cell_Proc_Reg/RNA_Proc"/>
</dbReference>